<sequence length="192" mass="21942">PTDEEKRLEDLSFEIMGEKLKLNEMLEKFAKMTETGHDPFVTLRFGDDLTLKAVHDLCVILSSIETEKGIRIEPPLPGHLYYKAFMPDESFRQREERISQPWELHLSVENSKITGVLTQIEQIWKDGKVWPDLKVKDYPVADPEALRKELDNRGPGLPVVLVFAQSGVTYGQLTTFIKPVLSTHPTIHVFAD</sequence>
<protein>
    <submittedName>
        <fullName evidence="1">Uncharacterized protein</fullName>
    </submittedName>
</protein>
<feature type="non-terminal residue" evidence="1">
    <location>
        <position position="1"/>
    </location>
</feature>
<accession>X1KMW8</accession>
<gene>
    <name evidence="1" type="ORF">S06H3_12467</name>
</gene>
<evidence type="ECO:0000313" key="1">
    <source>
        <dbReference type="EMBL" id="GAI08008.1"/>
    </source>
</evidence>
<proteinExistence type="predicted"/>
<dbReference type="EMBL" id="BARV01006100">
    <property type="protein sequence ID" value="GAI08008.1"/>
    <property type="molecule type" value="Genomic_DNA"/>
</dbReference>
<dbReference type="AlphaFoldDB" id="X1KMW8"/>
<organism evidence="1">
    <name type="scientific">marine sediment metagenome</name>
    <dbReference type="NCBI Taxonomy" id="412755"/>
    <lineage>
        <taxon>unclassified sequences</taxon>
        <taxon>metagenomes</taxon>
        <taxon>ecological metagenomes</taxon>
    </lineage>
</organism>
<comment type="caution">
    <text evidence="1">The sequence shown here is derived from an EMBL/GenBank/DDBJ whole genome shotgun (WGS) entry which is preliminary data.</text>
</comment>
<reference evidence="1" key="1">
    <citation type="journal article" date="2014" name="Front. Microbiol.">
        <title>High frequency of phylogenetically diverse reductive dehalogenase-homologous genes in deep subseafloor sedimentary metagenomes.</title>
        <authorList>
            <person name="Kawai M."/>
            <person name="Futagami T."/>
            <person name="Toyoda A."/>
            <person name="Takaki Y."/>
            <person name="Nishi S."/>
            <person name="Hori S."/>
            <person name="Arai W."/>
            <person name="Tsubouchi T."/>
            <person name="Morono Y."/>
            <person name="Uchiyama I."/>
            <person name="Ito T."/>
            <person name="Fujiyama A."/>
            <person name="Inagaki F."/>
            <person name="Takami H."/>
        </authorList>
    </citation>
    <scope>NUCLEOTIDE SEQUENCE</scope>
    <source>
        <strain evidence="1">Expedition CK06-06</strain>
    </source>
</reference>
<name>X1KMW8_9ZZZZ</name>